<name>A0A916WCV1_9HYPH</name>
<evidence type="ECO:0000256" key="8">
    <source>
        <dbReference type="SAM" id="Phobius"/>
    </source>
</evidence>
<dbReference type="GO" id="GO:0005886">
    <property type="term" value="C:plasma membrane"/>
    <property type="evidence" value="ECO:0007669"/>
    <property type="project" value="UniProtKB-SubCell"/>
</dbReference>
<reference evidence="9" key="2">
    <citation type="submission" date="2020-09" db="EMBL/GenBank/DDBJ databases">
        <authorList>
            <person name="Sun Q."/>
            <person name="Zhou Y."/>
        </authorList>
    </citation>
    <scope>NUCLEOTIDE SEQUENCE</scope>
    <source>
        <strain evidence="9">CGMCC 1.15082</strain>
    </source>
</reference>
<evidence type="ECO:0000256" key="3">
    <source>
        <dbReference type="ARBA" id="ARBA00022448"/>
    </source>
</evidence>
<dbReference type="Gene3D" id="1.10.3470.10">
    <property type="entry name" value="ABC transporter involved in vitamin B12 uptake, BtuC"/>
    <property type="match status" value="1"/>
</dbReference>
<accession>A0A916WCV1</accession>
<dbReference type="GO" id="GO:0022857">
    <property type="term" value="F:transmembrane transporter activity"/>
    <property type="evidence" value="ECO:0007669"/>
    <property type="project" value="InterPro"/>
</dbReference>
<evidence type="ECO:0000256" key="1">
    <source>
        <dbReference type="ARBA" id="ARBA00004651"/>
    </source>
</evidence>
<sequence>MGLERPPFQLAGAVAIGAVILVLSDWLGRNLLFPWEIPGGILAAFIGAPYLVWLLKRSG</sequence>
<comment type="similarity">
    <text evidence="2">Belongs to the binding-protein-dependent transport system permease family. FecCD subfamily.</text>
</comment>
<organism evidence="9 10">
    <name type="scientific">Brucella endophytica</name>
    <dbReference type="NCBI Taxonomy" id="1963359"/>
    <lineage>
        <taxon>Bacteria</taxon>
        <taxon>Pseudomonadati</taxon>
        <taxon>Pseudomonadota</taxon>
        <taxon>Alphaproteobacteria</taxon>
        <taxon>Hyphomicrobiales</taxon>
        <taxon>Brucellaceae</taxon>
        <taxon>Brucella/Ochrobactrum group</taxon>
        <taxon>Brucella</taxon>
    </lineage>
</organism>
<dbReference type="InterPro" id="IPR000522">
    <property type="entry name" value="ABC_transptr_permease_BtuC"/>
</dbReference>
<keyword evidence="3" id="KW-0813">Transport</keyword>
<keyword evidence="6 8" id="KW-1133">Transmembrane helix</keyword>
<comment type="caution">
    <text evidence="9">The sequence shown here is derived from an EMBL/GenBank/DDBJ whole genome shotgun (WGS) entry which is preliminary data.</text>
</comment>
<keyword evidence="7 8" id="KW-0472">Membrane</keyword>
<evidence type="ECO:0000256" key="2">
    <source>
        <dbReference type="ARBA" id="ARBA00007935"/>
    </source>
</evidence>
<dbReference type="Pfam" id="PF01032">
    <property type="entry name" value="FecCD"/>
    <property type="match status" value="1"/>
</dbReference>
<evidence type="ECO:0000256" key="4">
    <source>
        <dbReference type="ARBA" id="ARBA00022475"/>
    </source>
</evidence>
<evidence type="ECO:0000256" key="7">
    <source>
        <dbReference type="ARBA" id="ARBA00023136"/>
    </source>
</evidence>
<comment type="subcellular location">
    <subcellularLocation>
        <location evidence="1">Cell membrane</location>
        <topology evidence="1">Multi-pass membrane protein</topology>
    </subcellularLocation>
</comment>
<dbReference type="GO" id="GO:0033214">
    <property type="term" value="P:siderophore-iron import into cell"/>
    <property type="evidence" value="ECO:0007669"/>
    <property type="project" value="TreeGrafter"/>
</dbReference>
<dbReference type="EMBL" id="BMHH01000004">
    <property type="protein sequence ID" value="GGA87978.1"/>
    <property type="molecule type" value="Genomic_DNA"/>
</dbReference>
<evidence type="ECO:0000256" key="6">
    <source>
        <dbReference type="ARBA" id="ARBA00022989"/>
    </source>
</evidence>
<dbReference type="Proteomes" id="UP000646478">
    <property type="component" value="Unassembled WGS sequence"/>
</dbReference>
<keyword evidence="4" id="KW-1003">Cell membrane</keyword>
<evidence type="ECO:0000256" key="5">
    <source>
        <dbReference type="ARBA" id="ARBA00022692"/>
    </source>
</evidence>
<feature type="transmembrane region" description="Helical" evidence="8">
    <location>
        <begin position="7"/>
        <end position="27"/>
    </location>
</feature>
<dbReference type="PANTHER" id="PTHR30472">
    <property type="entry name" value="FERRIC ENTEROBACTIN TRANSPORT SYSTEM PERMEASE PROTEIN"/>
    <property type="match status" value="1"/>
</dbReference>
<dbReference type="AlphaFoldDB" id="A0A916WCV1"/>
<feature type="transmembrane region" description="Helical" evidence="8">
    <location>
        <begin position="33"/>
        <end position="55"/>
    </location>
</feature>
<reference evidence="9" key="1">
    <citation type="journal article" date="2014" name="Int. J. Syst. Evol. Microbiol.">
        <title>Complete genome sequence of Corynebacterium casei LMG S-19264T (=DSM 44701T), isolated from a smear-ripened cheese.</title>
        <authorList>
            <consortium name="US DOE Joint Genome Institute (JGI-PGF)"/>
            <person name="Walter F."/>
            <person name="Albersmeier A."/>
            <person name="Kalinowski J."/>
            <person name="Ruckert C."/>
        </authorList>
    </citation>
    <scope>NUCLEOTIDE SEQUENCE</scope>
    <source>
        <strain evidence="9">CGMCC 1.15082</strain>
    </source>
</reference>
<gene>
    <name evidence="9" type="ORF">GCM10011491_14690</name>
</gene>
<proteinExistence type="inferred from homology"/>
<protein>
    <submittedName>
        <fullName evidence="9">Uncharacterized protein</fullName>
    </submittedName>
</protein>
<evidence type="ECO:0000313" key="9">
    <source>
        <dbReference type="EMBL" id="GGA87978.1"/>
    </source>
</evidence>
<keyword evidence="10" id="KW-1185">Reference proteome</keyword>
<dbReference type="PANTHER" id="PTHR30472:SF37">
    <property type="entry name" value="FE(3+) DICITRATE TRANSPORT SYSTEM PERMEASE PROTEIN FECD-RELATED"/>
    <property type="match status" value="1"/>
</dbReference>
<dbReference type="InterPro" id="IPR037294">
    <property type="entry name" value="ABC_BtuC-like"/>
</dbReference>
<evidence type="ECO:0000313" key="10">
    <source>
        <dbReference type="Proteomes" id="UP000646478"/>
    </source>
</evidence>
<dbReference type="SUPFAM" id="SSF81345">
    <property type="entry name" value="ABC transporter involved in vitamin B12 uptake, BtuC"/>
    <property type="match status" value="1"/>
</dbReference>
<keyword evidence="5 8" id="KW-0812">Transmembrane</keyword>